<proteinExistence type="predicted"/>
<feature type="region of interest" description="Disordered" evidence="1">
    <location>
        <begin position="40"/>
        <end position="60"/>
    </location>
</feature>
<evidence type="ECO:0000313" key="3">
    <source>
        <dbReference type="Proteomes" id="UP000635278"/>
    </source>
</evidence>
<name>A0ABX0JI97_9PROT</name>
<protein>
    <submittedName>
        <fullName evidence="2">Uncharacterized protein</fullName>
    </submittedName>
</protein>
<reference evidence="2 3" key="1">
    <citation type="journal article" date="2020" name="Int. J. Syst. Evol. Microbiol.">
        <title>Novel acetic acid bacteria from cider fermentations: Acetobacter conturbans sp. nov. and Acetobacter fallax sp. nov.</title>
        <authorList>
            <person name="Sombolestani A.S."/>
            <person name="Cleenwerck I."/>
            <person name="Cnockaert M."/>
            <person name="Borremans W."/>
            <person name="Wieme A.D."/>
            <person name="De Vuyst L."/>
            <person name="Vandamme P."/>
        </authorList>
    </citation>
    <scope>NUCLEOTIDE SEQUENCE [LARGE SCALE GENOMIC DNA]</scope>
    <source>
        <strain evidence="2 3">LMG 30640</strain>
    </source>
</reference>
<evidence type="ECO:0000256" key="1">
    <source>
        <dbReference type="SAM" id="MobiDB-lite"/>
    </source>
</evidence>
<feature type="compositionally biased region" description="Polar residues" evidence="1">
    <location>
        <begin position="46"/>
        <end position="57"/>
    </location>
</feature>
<dbReference type="RefSeq" id="WP_173581666.1">
    <property type="nucleotide sequence ID" value="NZ_WOTB01000001.1"/>
</dbReference>
<gene>
    <name evidence="2" type="ORF">GOB93_01060</name>
</gene>
<keyword evidence="3" id="KW-1185">Reference proteome</keyword>
<dbReference type="EMBL" id="WOTB01000001">
    <property type="protein sequence ID" value="NHN83231.1"/>
    <property type="molecule type" value="Genomic_DNA"/>
</dbReference>
<dbReference type="Proteomes" id="UP000635278">
    <property type="component" value="Unassembled WGS sequence"/>
</dbReference>
<accession>A0ABX0JI97</accession>
<evidence type="ECO:0000313" key="2">
    <source>
        <dbReference type="EMBL" id="NHN83231.1"/>
    </source>
</evidence>
<organism evidence="2 3">
    <name type="scientific">Acetobacter musti</name>
    <dbReference type="NCBI Taxonomy" id="864732"/>
    <lineage>
        <taxon>Bacteria</taxon>
        <taxon>Pseudomonadati</taxon>
        <taxon>Pseudomonadota</taxon>
        <taxon>Alphaproteobacteria</taxon>
        <taxon>Acetobacterales</taxon>
        <taxon>Acetobacteraceae</taxon>
        <taxon>Acetobacter</taxon>
    </lineage>
</organism>
<sequence length="78" mass="8994">MWPGVLLFLKKKKQKDFCLLRCPLCLESLFQQCVSVSGLRPHSPEQRNSQITSQQGFDKNKSFWVPPFFKKAASSEAF</sequence>
<comment type="caution">
    <text evidence="2">The sequence shown here is derived from an EMBL/GenBank/DDBJ whole genome shotgun (WGS) entry which is preliminary data.</text>
</comment>